<protein>
    <submittedName>
        <fullName evidence="1">Broad specificity phosphatase PhoE</fullName>
    </submittedName>
</protein>
<dbReference type="Proteomes" id="UP001261666">
    <property type="component" value="Unassembled WGS sequence"/>
</dbReference>
<keyword evidence="2" id="KW-1185">Reference proteome</keyword>
<accession>A0ACC6ICS2</accession>
<proteinExistence type="predicted"/>
<evidence type="ECO:0000313" key="1">
    <source>
        <dbReference type="EMBL" id="MDR6208484.1"/>
    </source>
</evidence>
<comment type="caution">
    <text evidence="1">The sequence shown here is derived from an EMBL/GenBank/DDBJ whole genome shotgun (WGS) entry which is preliminary data.</text>
</comment>
<reference evidence="1" key="1">
    <citation type="submission" date="2023-08" db="EMBL/GenBank/DDBJ databases">
        <title>Functional and genomic diversity of the sorghum phyllosphere microbiome.</title>
        <authorList>
            <person name="Shade A."/>
        </authorList>
    </citation>
    <scope>NUCLEOTIDE SEQUENCE</scope>
    <source>
        <strain evidence="1">SORGH_AS_0885</strain>
    </source>
</reference>
<sequence>MSFLLGPTGRLNSWRNSVGTTWHTCLASGTWPLSLVIDEVADMNRWPWKEVFLARHGETVWNREKRRQGRLDSPLTEAGIENAEQVAELVAGMAPDRLYSSPLGRARATAEIVGRRLGIPATVVDDLAEIDHGEVGGLTNAEIEELFPGLAERRRADKYRFRFPGGESYADADVRARRSWGAVHGARPLIVTHEMVGRMLIRNLLGIEPAEALRWNHPHGTVLRFDMVTRRVVLVSSEGSREVFAYGATILSRASN</sequence>
<name>A0ACC6ICS2_9ACTN</name>
<organism evidence="1 2">
    <name type="scientific">Nocardioides zeae</name>
    <dbReference type="NCBI Taxonomy" id="1457234"/>
    <lineage>
        <taxon>Bacteria</taxon>
        <taxon>Bacillati</taxon>
        <taxon>Actinomycetota</taxon>
        <taxon>Actinomycetes</taxon>
        <taxon>Propionibacteriales</taxon>
        <taxon>Nocardioidaceae</taxon>
        <taxon>Nocardioides</taxon>
    </lineage>
</organism>
<evidence type="ECO:0000313" key="2">
    <source>
        <dbReference type="Proteomes" id="UP001261666"/>
    </source>
</evidence>
<dbReference type="EMBL" id="JAVIZJ010000001">
    <property type="protein sequence ID" value="MDR6208484.1"/>
    <property type="molecule type" value="Genomic_DNA"/>
</dbReference>
<gene>
    <name evidence="1" type="ORF">QE364_000172</name>
</gene>